<keyword evidence="9" id="KW-0479">Metal-binding</keyword>
<name>A0A844QIM3_9HYPH</name>
<feature type="transmembrane region" description="Helical" evidence="15">
    <location>
        <begin position="61"/>
        <end position="82"/>
    </location>
</feature>
<comment type="similarity">
    <text evidence="2">Belongs to the MerT family.</text>
</comment>
<gene>
    <name evidence="16" type="ORF">GN330_11050</name>
</gene>
<keyword evidence="8 15" id="KW-0812">Transmembrane</keyword>
<evidence type="ECO:0000256" key="12">
    <source>
        <dbReference type="ARBA" id="ARBA00023136"/>
    </source>
</evidence>
<evidence type="ECO:0000256" key="13">
    <source>
        <dbReference type="ARBA" id="ARBA00030934"/>
    </source>
</evidence>
<evidence type="ECO:0000313" key="16">
    <source>
        <dbReference type="EMBL" id="MVA97781.1"/>
    </source>
</evidence>
<evidence type="ECO:0000313" key="17">
    <source>
        <dbReference type="Proteomes" id="UP000463224"/>
    </source>
</evidence>
<keyword evidence="10" id="KW-0476">Mercury</keyword>
<evidence type="ECO:0000256" key="1">
    <source>
        <dbReference type="ARBA" id="ARBA00004429"/>
    </source>
</evidence>
<keyword evidence="12 15" id="KW-0472">Membrane</keyword>
<organism evidence="16 17">
    <name type="scientific">Nitratireductor arenosus</name>
    <dbReference type="NCBI Taxonomy" id="2682096"/>
    <lineage>
        <taxon>Bacteria</taxon>
        <taxon>Pseudomonadati</taxon>
        <taxon>Pseudomonadota</taxon>
        <taxon>Alphaproteobacteria</taxon>
        <taxon>Hyphomicrobiales</taxon>
        <taxon>Phyllobacteriaceae</taxon>
        <taxon>Nitratireductor</taxon>
    </lineage>
</organism>
<evidence type="ECO:0000256" key="6">
    <source>
        <dbReference type="ARBA" id="ARBA00022475"/>
    </source>
</evidence>
<proteinExistence type="inferred from homology"/>
<evidence type="ECO:0000256" key="5">
    <source>
        <dbReference type="ARBA" id="ARBA00022466"/>
    </source>
</evidence>
<feature type="transmembrane region" description="Helical" evidence="15">
    <location>
        <begin position="106"/>
        <end position="132"/>
    </location>
</feature>
<reference evidence="16 17" key="1">
    <citation type="submission" date="2019-12" db="EMBL/GenBank/DDBJ databases">
        <title>Nitratireductor arenosus sp. nov., Isolated from sea sand, Jeju island, South Korea.</title>
        <authorList>
            <person name="Kim W."/>
        </authorList>
    </citation>
    <scope>NUCLEOTIDE SEQUENCE [LARGE SCALE GENOMIC DNA]</scope>
    <source>
        <strain evidence="16 17">CAU 1489</strain>
    </source>
</reference>
<dbReference type="GO" id="GO:0005886">
    <property type="term" value="C:plasma membrane"/>
    <property type="evidence" value="ECO:0007669"/>
    <property type="project" value="UniProtKB-SubCell"/>
</dbReference>
<dbReference type="RefSeq" id="WP_156712699.1">
    <property type="nucleotide sequence ID" value="NZ_WPHG01000002.1"/>
</dbReference>
<keyword evidence="7" id="KW-0997">Cell inner membrane</keyword>
<evidence type="ECO:0000256" key="9">
    <source>
        <dbReference type="ARBA" id="ARBA00022723"/>
    </source>
</evidence>
<evidence type="ECO:0000256" key="8">
    <source>
        <dbReference type="ARBA" id="ARBA00022692"/>
    </source>
</evidence>
<comment type="subcellular location">
    <subcellularLocation>
        <location evidence="1">Cell inner membrane</location>
        <topology evidence="1">Multi-pass membrane protein</topology>
    </subcellularLocation>
</comment>
<keyword evidence="11 15" id="KW-1133">Transmembrane helix</keyword>
<keyword evidence="5" id="KW-0475">Mercuric resistance</keyword>
<keyword evidence="6" id="KW-1003">Cell membrane</keyword>
<dbReference type="AlphaFoldDB" id="A0A844QIM3"/>
<dbReference type="Proteomes" id="UP000463224">
    <property type="component" value="Unassembled WGS sequence"/>
</dbReference>
<dbReference type="GO" id="GO:0046872">
    <property type="term" value="F:metal ion binding"/>
    <property type="evidence" value="ECO:0007669"/>
    <property type="project" value="UniProtKB-KW"/>
</dbReference>
<evidence type="ECO:0000256" key="14">
    <source>
        <dbReference type="ARBA" id="ARBA00045720"/>
    </source>
</evidence>
<accession>A0A844QIM3</accession>
<evidence type="ECO:0000256" key="4">
    <source>
        <dbReference type="ARBA" id="ARBA00022448"/>
    </source>
</evidence>
<evidence type="ECO:0000256" key="11">
    <source>
        <dbReference type="ARBA" id="ARBA00022989"/>
    </source>
</evidence>
<comment type="function">
    <text evidence="14">Involved in mercury resistance. Probably transfers a mercuric ion from the periplasmic Hg(2+)-binding protein MerP to the cytoplasmic mercuric reductase MerA.</text>
</comment>
<protein>
    <recommendedName>
        <fullName evidence="3">Mercuric transport protein MerT</fullName>
    </recommendedName>
    <alternativeName>
        <fullName evidence="13">Mercury ion transport protein</fullName>
    </alternativeName>
</protein>
<evidence type="ECO:0000256" key="7">
    <source>
        <dbReference type="ARBA" id="ARBA00022519"/>
    </source>
</evidence>
<comment type="caution">
    <text evidence="16">The sequence shown here is derived from an EMBL/GenBank/DDBJ whole genome shotgun (WGS) entry which is preliminary data.</text>
</comment>
<dbReference type="GO" id="GO:0015097">
    <property type="term" value="F:mercury ion transmembrane transporter activity"/>
    <property type="evidence" value="ECO:0007669"/>
    <property type="project" value="InterPro"/>
</dbReference>
<evidence type="ECO:0000256" key="2">
    <source>
        <dbReference type="ARBA" id="ARBA00008224"/>
    </source>
</evidence>
<evidence type="ECO:0000256" key="3">
    <source>
        <dbReference type="ARBA" id="ARBA00017053"/>
    </source>
</evidence>
<dbReference type="Pfam" id="PF02411">
    <property type="entry name" value="MerT"/>
    <property type="match status" value="1"/>
</dbReference>
<dbReference type="InterPro" id="IPR003457">
    <property type="entry name" value="Transprt_MerT"/>
</dbReference>
<sequence>MTDNSLQRDVRTDEAAAPGPGVGLAIGAGLFGALAASACCMIPLGLFLIGVSGAWIGNLTALAPFQPFILAATGVCLGYGFWRLRSARGRDCAKGSACARPLSRRLVNWTAGLATILVVAALAFDMVAPALLGS</sequence>
<evidence type="ECO:0000256" key="15">
    <source>
        <dbReference type="SAM" id="Phobius"/>
    </source>
</evidence>
<keyword evidence="17" id="KW-1185">Reference proteome</keyword>
<dbReference type="EMBL" id="WPHG01000002">
    <property type="protein sequence ID" value="MVA97781.1"/>
    <property type="molecule type" value="Genomic_DNA"/>
</dbReference>
<dbReference type="Gene3D" id="1.10.287.910">
    <property type="entry name" value="bacterial mercury transporter, merf"/>
    <property type="match status" value="1"/>
</dbReference>
<evidence type="ECO:0000256" key="10">
    <source>
        <dbReference type="ARBA" id="ARBA00022914"/>
    </source>
</evidence>
<feature type="transmembrane region" description="Helical" evidence="15">
    <location>
        <begin position="21"/>
        <end position="49"/>
    </location>
</feature>
<keyword evidence="4" id="KW-0813">Transport</keyword>